<proteinExistence type="predicted"/>
<dbReference type="Proteomes" id="UP000612585">
    <property type="component" value="Unassembled WGS sequence"/>
</dbReference>
<keyword evidence="2" id="KW-1185">Reference proteome</keyword>
<name>A0A8J3ZHK1_9ACTN</name>
<comment type="caution">
    <text evidence="1">The sequence shown here is derived from an EMBL/GenBank/DDBJ whole genome shotgun (WGS) entry which is preliminary data.</text>
</comment>
<protein>
    <submittedName>
        <fullName evidence="1">Uncharacterized protein</fullName>
    </submittedName>
</protein>
<reference evidence="1" key="1">
    <citation type="submission" date="2021-01" db="EMBL/GenBank/DDBJ databases">
        <title>Whole genome shotgun sequence of Virgisporangium aurantiacum NBRC 16421.</title>
        <authorList>
            <person name="Komaki H."/>
            <person name="Tamura T."/>
        </authorList>
    </citation>
    <scope>NUCLEOTIDE SEQUENCE</scope>
    <source>
        <strain evidence="1">NBRC 16421</strain>
    </source>
</reference>
<gene>
    <name evidence="1" type="ORF">Vau01_115500</name>
</gene>
<dbReference type="EMBL" id="BOPG01000106">
    <property type="protein sequence ID" value="GIJ64034.1"/>
    <property type="molecule type" value="Genomic_DNA"/>
</dbReference>
<accession>A0A8J3ZHK1</accession>
<evidence type="ECO:0000313" key="2">
    <source>
        <dbReference type="Proteomes" id="UP000612585"/>
    </source>
</evidence>
<evidence type="ECO:0000313" key="1">
    <source>
        <dbReference type="EMBL" id="GIJ64034.1"/>
    </source>
</evidence>
<dbReference type="AlphaFoldDB" id="A0A8J3ZHK1"/>
<organism evidence="1 2">
    <name type="scientific">Virgisporangium aurantiacum</name>
    <dbReference type="NCBI Taxonomy" id="175570"/>
    <lineage>
        <taxon>Bacteria</taxon>
        <taxon>Bacillati</taxon>
        <taxon>Actinomycetota</taxon>
        <taxon>Actinomycetes</taxon>
        <taxon>Micromonosporales</taxon>
        <taxon>Micromonosporaceae</taxon>
        <taxon>Virgisporangium</taxon>
    </lineage>
</organism>
<sequence length="159" mass="17019">MWTVRTGTFPTRRFIRPRTGAPNVGTRLHDGDEGGGVSHRILVTAEPAPLLAAVRAAVAVAPDLEAVEASGGEVEVLLRLANGDVDLVVVAMTDRTLPAVAERVVDEYPRLGVLAVDLDRAEGLLHRLQPDTTLIDGLLRAKRLSTVLRRAAAGRTAYE</sequence>